<proteinExistence type="predicted"/>
<dbReference type="EMBL" id="KE747829">
    <property type="protein sequence ID" value="RMZ72197.1"/>
    <property type="molecule type" value="Genomic_DNA"/>
</dbReference>
<name>A0A3M7MCJ2_9PLEO</name>
<organism evidence="1 2">
    <name type="scientific">Pyrenophora seminiperda CCB06</name>
    <dbReference type="NCBI Taxonomy" id="1302712"/>
    <lineage>
        <taxon>Eukaryota</taxon>
        <taxon>Fungi</taxon>
        <taxon>Dikarya</taxon>
        <taxon>Ascomycota</taxon>
        <taxon>Pezizomycotina</taxon>
        <taxon>Dothideomycetes</taxon>
        <taxon>Pleosporomycetidae</taxon>
        <taxon>Pleosporales</taxon>
        <taxon>Pleosporineae</taxon>
        <taxon>Pleosporaceae</taxon>
        <taxon>Pyrenophora</taxon>
    </lineage>
</organism>
<evidence type="ECO:0000313" key="1">
    <source>
        <dbReference type="EMBL" id="RMZ72197.1"/>
    </source>
</evidence>
<reference evidence="1 2" key="1">
    <citation type="journal article" date="2014" name="PLoS ONE">
        <title>De novo Genome Assembly of the Fungal Plant Pathogen Pyrenophora semeniperda.</title>
        <authorList>
            <person name="Soliai M.M."/>
            <person name="Meyer S.E."/>
            <person name="Udall J.A."/>
            <person name="Elzinga D.E."/>
            <person name="Hermansen R.A."/>
            <person name="Bodily P.M."/>
            <person name="Hart A.A."/>
            <person name="Coleman C.E."/>
        </authorList>
    </citation>
    <scope>NUCLEOTIDE SEQUENCE [LARGE SCALE GENOMIC DNA]</scope>
    <source>
        <strain evidence="1 2">CCB06</strain>
        <tissue evidence="1">Mycelium</tissue>
    </source>
</reference>
<dbReference type="Proteomes" id="UP000265663">
    <property type="component" value="Unassembled WGS sequence"/>
</dbReference>
<protein>
    <submittedName>
        <fullName evidence="1">Uncharacterized protein</fullName>
    </submittedName>
</protein>
<accession>A0A3M7MCJ2</accession>
<sequence>MVSAPGLPLWPLLTTLHIFTTTPGSWFKSIKKPYCL</sequence>
<keyword evidence="2" id="KW-1185">Reference proteome</keyword>
<evidence type="ECO:0000313" key="2">
    <source>
        <dbReference type="Proteomes" id="UP000265663"/>
    </source>
</evidence>
<gene>
    <name evidence="1" type="ORF">GMOD_00007205</name>
</gene>
<dbReference type="AlphaFoldDB" id="A0A3M7MCJ2"/>